<comment type="caution">
    <text evidence="1">The sequence shown here is derived from an EMBL/GenBank/DDBJ whole genome shotgun (WGS) entry which is preliminary data.</text>
</comment>
<name>A0A7V4XRA8_9BACT</name>
<evidence type="ECO:0000313" key="1">
    <source>
        <dbReference type="EMBL" id="HGY93460.1"/>
    </source>
</evidence>
<organism evidence="1">
    <name type="scientific">Acidobacterium capsulatum</name>
    <dbReference type="NCBI Taxonomy" id="33075"/>
    <lineage>
        <taxon>Bacteria</taxon>
        <taxon>Pseudomonadati</taxon>
        <taxon>Acidobacteriota</taxon>
        <taxon>Terriglobia</taxon>
        <taxon>Terriglobales</taxon>
        <taxon>Acidobacteriaceae</taxon>
        <taxon>Acidobacterium</taxon>
    </lineage>
</organism>
<sequence>MPMPASTTRCFGLIGGLGVGAAIHYYTRLAQAQAGQHTPLRLVMAHAHMPQVFAHVEAGDREALARYLASLLGQLKAAGADFAAIPAVMPHLCFRELEAISPLPLLSIFEPLRAEVARRGIRRVSVLGTRYVIVSGLYGMLPEIDIVMPQPEEITFIHDTYSALAARGHGTPQDFQGMTRLAQTLCARESLDAIVLAGTDLSLLFTPQNTAFPHLDCAALHLQAIAGALAAI</sequence>
<evidence type="ECO:0008006" key="2">
    <source>
        <dbReference type="Google" id="ProtNLM"/>
    </source>
</evidence>
<dbReference type="InterPro" id="IPR015942">
    <property type="entry name" value="Asp/Glu/hydantoin_racemase"/>
</dbReference>
<dbReference type="InterPro" id="IPR001920">
    <property type="entry name" value="Asp/Glu_race"/>
</dbReference>
<dbReference type="GO" id="GO:0047661">
    <property type="term" value="F:amino-acid racemase activity"/>
    <property type="evidence" value="ECO:0007669"/>
    <property type="project" value="InterPro"/>
</dbReference>
<dbReference type="EMBL" id="DTKL01000015">
    <property type="protein sequence ID" value="HGY93460.1"/>
    <property type="molecule type" value="Genomic_DNA"/>
</dbReference>
<dbReference type="Gene3D" id="3.40.50.1860">
    <property type="match status" value="2"/>
</dbReference>
<protein>
    <recommendedName>
        <fullName evidence="2">Aspartate racemase</fullName>
    </recommendedName>
</protein>
<proteinExistence type="predicted"/>
<dbReference type="SUPFAM" id="SSF53681">
    <property type="entry name" value="Aspartate/glutamate racemase"/>
    <property type="match status" value="2"/>
</dbReference>
<reference evidence="1" key="1">
    <citation type="journal article" date="2020" name="mSystems">
        <title>Genome- and Community-Level Interaction Insights into Carbon Utilization and Element Cycling Functions of Hydrothermarchaeota in Hydrothermal Sediment.</title>
        <authorList>
            <person name="Zhou Z."/>
            <person name="Liu Y."/>
            <person name="Xu W."/>
            <person name="Pan J."/>
            <person name="Luo Z.H."/>
            <person name="Li M."/>
        </authorList>
    </citation>
    <scope>NUCLEOTIDE SEQUENCE [LARGE SCALE GENOMIC DNA]</scope>
    <source>
        <strain evidence="1">SpSt-855</strain>
    </source>
</reference>
<dbReference type="Pfam" id="PF01177">
    <property type="entry name" value="Asp_Glu_race"/>
    <property type="match status" value="1"/>
</dbReference>
<accession>A0A7V4XRA8</accession>
<gene>
    <name evidence="1" type="ORF">ENW50_02045</name>
</gene>
<dbReference type="AlphaFoldDB" id="A0A7V4XRA8"/>